<feature type="non-terminal residue" evidence="1">
    <location>
        <position position="1"/>
    </location>
</feature>
<protein>
    <submittedName>
        <fullName evidence="1">Uncharacterized protein</fullName>
    </submittedName>
</protein>
<dbReference type="AlphaFoldDB" id="A0A699VGM1"/>
<dbReference type="EMBL" id="BKCJ011408739">
    <property type="protein sequence ID" value="GFD30914.1"/>
    <property type="molecule type" value="Genomic_DNA"/>
</dbReference>
<gene>
    <name evidence="1" type="ORF">Tci_902883</name>
</gene>
<reference evidence="1" key="1">
    <citation type="journal article" date="2019" name="Sci. Rep.">
        <title>Draft genome of Tanacetum cinerariifolium, the natural source of mosquito coil.</title>
        <authorList>
            <person name="Yamashiro T."/>
            <person name="Shiraishi A."/>
            <person name="Satake H."/>
            <person name="Nakayama K."/>
        </authorList>
    </citation>
    <scope>NUCLEOTIDE SEQUENCE</scope>
</reference>
<organism evidence="1">
    <name type="scientific">Tanacetum cinerariifolium</name>
    <name type="common">Dalmatian daisy</name>
    <name type="synonym">Chrysanthemum cinerariifolium</name>
    <dbReference type="NCBI Taxonomy" id="118510"/>
    <lineage>
        <taxon>Eukaryota</taxon>
        <taxon>Viridiplantae</taxon>
        <taxon>Streptophyta</taxon>
        <taxon>Embryophyta</taxon>
        <taxon>Tracheophyta</taxon>
        <taxon>Spermatophyta</taxon>
        <taxon>Magnoliopsida</taxon>
        <taxon>eudicotyledons</taxon>
        <taxon>Gunneridae</taxon>
        <taxon>Pentapetalae</taxon>
        <taxon>asterids</taxon>
        <taxon>campanulids</taxon>
        <taxon>Asterales</taxon>
        <taxon>Asteraceae</taxon>
        <taxon>Asteroideae</taxon>
        <taxon>Anthemideae</taxon>
        <taxon>Anthemidinae</taxon>
        <taxon>Tanacetum</taxon>
    </lineage>
</organism>
<accession>A0A699VGM1</accession>
<comment type="caution">
    <text evidence="1">The sequence shown here is derived from an EMBL/GenBank/DDBJ whole genome shotgun (WGS) entry which is preliminary data.</text>
</comment>
<evidence type="ECO:0000313" key="1">
    <source>
        <dbReference type="EMBL" id="GFD30914.1"/>
    </source>
</evidence>
<proteinExistence type="predicted"/>
<sequence length="46" mass="4828">AAISRAIEQGMQSGLTTVINLDKEGKSLTDAAAYNPNAEADFNFAL</sequence>
<name>A0A699VGM1_TANCI</name>